<keyword evidence="1 4" id="KW-0378">Hydrolase</keyword>
<keyword evidence="5" id="KW-1185">Reference proteome</keyword>
<dbReference type="InterPro" id="IPR013529">
    <property type="entry name" value="Glyco_hydro_42_N"/>
</dbReference>
<protein>
    <submittedName>
        <fullName evidence="4">Beta-galactosidase</fullName>
        <ecNumber evidence="4">3.2.1.23</ecNumber>
    </submittedName>
</protein>
<keyword evidence="2 4" id="KW-0326">Glycosidase</keyword>
<dbReference type="EC" id="3.2.1.23" evidence="4"/>
<proteinExistence type="predicted"/>
<accession>A0ABW4GTU2</accession>
<evidence type="ECO:0000313" key="4">
    <source>
        <dbReference type="EMBL" id="MFD1545909.1"/>
    </source>
</evidence>
<dbReference type="EMBL" id="JBHUCM010000051">
    <property type="protein sequence ID" value="MFD1545909.1"/>
    <property type="molecule type" value="Genomic_DNA"/>
</dbReference>
<dbReference type="SUPFAM" id="SSF51445">
    <property type="entry name" value="(Trans)glycosidases"/>
    <property type="match status" value="1"/>
</dbReference>
<dbReference type="Proteomes" id="UP001597097">
    <property type="component" value="Unassembled WGS sequence"/>
</dbReference>
<evidence type="ECO:0000259" key="3">
    <source>
        <dbReference type="Pfam" id="PF02449"/>
    </source>
</evidence>
<dbReference type="Gene3D" id="3.20.20.80">
    <property type="entry name" value="Glycosidases"/>
    <property type="match status" value="1"/>
</dbReference>
<dbReference type="Pfam" id="PF02449">
    <property type="entry name" value="Glyco_hydro_42"/>
    <property type="match status" value="1"/>
</dbReference>
<evidence type="ECO:0000256" key="2">
    <source>
        <dbReference type="ARBA" id="ARBA00023295"/>
    </source>
</evidence>
<organism evidence="4 5">
    <name type="scientific">Nonomuraea guangzhouensis</name>
    <dbReference type="NCBI Taxonomy" id="1291555"/>
    <lineage>
        <taxon>Bacteria</taxon>
        <taxon>Bacillati</taxon>
        <taxon>Actinomycetota</taxon>
        <taxon>Actinomycetes</taxon>
        <taxon>Streptosporangiales</taxon>
        <taxon>Streptosporangiaceae</taxon>
        <taxon>Nonomuraea</taxon>
    </lineage>
</organism>
<reference evidence="5" key="1">
    <citation type="journal article" date="2019" name="Int. J. Syst. Evol. Microbiol.">
        <title>The Global Catalogue of Microorganisms (GCM) 10K type strain sequencing project: providing services to taxonomists for standard genome sequencing and annotation.</title>
        <authorList>
            <consortium name="The Broad Institute Genomics Platform"/>
            <consortium name="The Broad Institute Genome Sequencing Center for Infectious Disease"/>
            <person name="Wu L."/>
            <person name="Ma J."/>
        </authorList>
    </citation>
    <scope>NUCLEOTIDE SEQUENCE [LARGE SCALE GENOMIC DNA]</scope>
    <source>
        <strain evidence="5">CGMCC 1.15399</strain>
    </source>
</reference>
<dbReference type="RefSeq" id="WP_308127495.1">
    <property type="nucleotide sequence ID" value="NZ_JAHKRM010000042.1"/>
</dbReference>
<dbReference type="GO" id="GO:0004565">
    <property type="term" value="F:beta-galactosidase activity"/>
    <property type="evidence" value="ECO:0007669"/>
    <property type="project" value="UniProtKB-EC"/>
</dbReference>
<name>A0ABW4GTU2_9ACTN</name>
<evidence type="ECO:0000313" key="5">
    <source>
        <dbReference type="Proteomes" id="UP001597097"/>
    </source>
</evidence>
<evidence type="ECO:0000256" key="1">
    <source>
        <dbReference type="ARBA" id="ARBA00022801"/>
    </source>
</evidence>
<sequence>MLVSRGANMIEYWQRRTLVFGTETYWGGVLPHSGRPGRVYREIARIGAELETAGSAVARAEDLTQPSSAA</sequence>
<comment type="caution">
    <text evidence="4">The sequence shown here is derived from an EMBL/GenBank/DDBJ whole genome shotgun (WGS) entry which is preliminary data.</text>
</comment>
<dbReference type="InterPro" id="IPR017853">
    <property type="entry name" value="GH"/>
</dbReference>
<feature type="domain" description="Glycoside hydrolase family 42 N-terminal" evidence="3">
    <location>
        <begin position="3"/>
        <end position="52"/>
    </location>
</feature>
<gene>
    <name evidence="4" type="ORF">ACFSJ0_53335</name>
</gene>